<name>A0A3P7DDA2_SCHSO</name>
<keyword evidence="2" id="KW-1185">Reference proteome</keyword>
<organism evidence="1 2">
    <name type="scientific">Schistocephalus solidus</name>
    <name type="common">Tapeworm</name>
    <dbReference type="NCBI Taxonomy" id="70667"/>
    <lineage>
        <taxon>Eukaryota</taxon>
        <taxon>Metazoa</taxon>
        <taxon>Spiralia</taxon>
        <taxon>Lophotrochozoa</taxon>
        <taxon>Platyhelminthes</taxon>
        <taxon>Cestoda</taxon>
        <taxon>Eucestoda</taxon>
        <taxon>Diphyllobothriidea</taxon>
        <taxon>Diphyllobothriidae</taxon>
        <taxon>Schistocephalus</taxon>
    </lineage>
</organism>
<evidence type="ECO:0000313" key="2">
    <source>
        <dbReference type="Proteomes" id="UP000275846"/>
    </source>
</evidence>
<dbReference type="Proteomes" id="UP000275846">
    <property type="component" value="Unassembled WGS sequence"/>
</dbReference>
<reference evidence="1 2" key="1">
    <citation type="submission" date="2018-11" db="EMBL/GenBank/DDBJ databases">
        <authorList>
            <consortium name="Pathogen Informatics"/>
        </authorList>
    </citation>
    <scope>NUCLEOTIDE SEQUENCE [LARGE SCALE GENOMIC DNA]</scope>
    <source>
        <strain evidence="1 2">NST_G2</strain>
    </source>
</reference>
<dbReference type="OrthoDB" id="1735926at2759"/>
<accession>A0A3P7DDA2</accession>
<gene>
    <name evidence="1" type="ORF">SSLN_LOCUS15643</name>
</gene>
<dbReference type="AlphaFoldDB" id="A0A3P7DDA2"/>
<sequence length="93" mass="10339">MMSVFEVRSCLAKAVMLLDLEATTLESISGEVGFAAESEQLDEMRTLRLIAYFVITVLKQVDGKYLPFVCLQRTHKLNSSTDALQAAAERLVI</sequence>
<proteinExistence type="predicted"/>
<evidence type="ECO:0000313" key="1">
    <source>
        <dbReference type="EMBL" id="VDM02029.1"/>
    </source>
</evidence>
<protein>
    <submittedName>
        <fullName evidence="1">Uncharacterized protein</fullName>
    </submittedName>
</protein>
<dbReference type="EMBL" id="UYSU01040151">
    <property type="protein sequence ID" value="VDM02029.1"/>
    <property type="molecule type" value="Genomic_DNA"/>
</dbReference>